<keyword evidence="2" id="KW-0472">Membrane</keyword>
<feature type="transmembrane region" description="Helical" evidence="2">
    <location>
        <begin position="44"/>
        <end position="63"/>
    </location>
</feature>
<proteinExistence type="predicted"/>
<feature type="compositionally biased region" description="Basic residues" evidence="1">
    <location>
        <begin position="1"/>
        <end position="14"/>
    </location>
</feature>
<dbReference type="InterPro" id="IPR001810">
    <property type="entry name" value="F-box_dom"/>
</dbReference>
<protein>
    <recommendedName>
        <fullName evidence="3">F-box domain-containing protein</fullName>
    </recommendedName>
</protein>
<dbReference type="SUPFAM" id="SSF81383">
    <property type="entry name" value="F-box domain"/>
    <property type="match status" value="1"/>
</dbReference>
<dbReference type="Pfam" id="PF00646">
    <property type="entry name" value="F-box"/>
    <property type="match status" value="1"/>
</dbReference>
<keyword evidence="2" id="KW-1133">Transmembrane helix</keyword>
<sequence length="688" mass="79563">MDSTSHKKRRKISPRPKENVPPEGHDDVKEVKERRGSKRRLKGSLAALLDMPLDILFLIFALLDPLDLLHLARLSKAFRRVLMSKTSITVWRSAIKNVDGFPAAPIGMSEPAWVGILFVSTCQFCWTSTVRSPNILLMTRICSACLKTHTVGETELESSMQRGPGDMNIHSILQLIPTTWMKLGNDGLQKTCLRSDFDYVIQKLTSFQRKEERDIYIQERKALVAILSDHARLSSDWYDIQTLKRSRELENLKEERSQAIIQRLTELGYGKEIRNIQSPDTPLEKHFLVRQPRPLTEKVWNNIKPQLIQYLDRMKAHRMARKRQKVVQSRKETAIAILRKYKNSLPLLTVAPSVVDFLELDCVRQVTNQPSKISVDEASFDPIVKQLPEIFATFQGSVEQRVIEHSFGADSSLSDEEKVTQSRLACNAFYCQRCTIWARQLNKRKKKNYPEWVTPLFYPDNMLHRCLHLEFHSSYKPKDPVLVTDGYRVRRAWSTDELVVDEDFRKVIRDVILLVGKDPGETTAQDMDLALEDIQFKCDKCPPMLSEDVLPPTHRLLHFELYGWRTLVQHLFTQHYRETESLESYIQLIESWSEDWEMVDESADDGTSDSVSPHCVDLPLSLYYLFLPAFLTRISPFSHDVQHVEAFVDIFKPMLERPFAERAARTTELMGIFPEGHPLKSADRIDDL</sequence>
<dbReference type="AlphaFoldDB" id="A0AA39KC44"/>
<accession>A0AA39KC44</accession>
<feature type="domain" description="F-box" evidence="3">
    <location>
        <begin position="45"/>
        <end position="94"/>
    </location>
</feature>
<gene>
    <name evidence="4" type="ORF">EV420DRAFT_1643992</name>
</gene>
<evidence type="ECO:0000256" key="1">
    <source>
        <dbReference type="SAM" id="MobiDB-lite"/>
    </source>
</evidence>
<evidence type="ECO:0000256" key="2">
    <source>
        <dbReference type="SAM" id="Phobius"/>
    </source>
</evidence>
<dbReference type="SMART" id="SM00256">
    <property type="entry name" value="FBOX"/>
    <property type="match status" value="1"/>
</dbReference>
<dbReference type="RefSeq" id="XP_060329560.1">
    <property type="nucleotide sequence ID" value="XM_060477580.1"/>
</dbReference>
<keyword evidence="2" id="KW-0812">Transmembrane</keyword>
<comment type="caution">
    <text evidence="4">The sequence shown here is derived from an EMBL/GenBank/DDBJ whole genome shotgun (WGS) entry which is preliminary data.</text>
</comment>
<reference evidence="4" key="1">
    <citation type="submission" date="2023-06" db="EMBL/GenBank/DDBJ databases">
        <authorList>
            <consortium name="Lawrence Berkeley National Laboratory"/>
            <person name="Ahrendt S."/>
            <person name="Sahu N."/>
            <person name="Indic B."/>
            <person name="Wong-Bajracharya J."/>
            <person name="Merenyi Z."/>
            <person name="Ke H.-M."/>
            <person name="Monk M."/>
            <person name="Kocsube S."/>
            <person name="Drula E."/>
            <person name="Lipzen A."/>
            <person name="Balint B."/>
            <person name="Henrissat B."/>
            <person name="Andreopoulos B."/>
            <person name="Martin F.M."/>
            <person name="Harder C.B."/>
            <person name="Rigling D."/>
            <person name="Ford K.L."/>
            <person name="Foster G.D."/>
            <person name="Pangilinan J."/>
            <person name="Papanicolaou A."/>
            <person name="Barry K."/>
            <person name="LaButti K."/>
            <person name="Viragh M."/>
            <person name="Koriabine M."/>
            <person name="Yan M."/>
            <person name="Riley R."/>
            <person name="Champramary S."/>
            <person name="Plett K.L."/>
            <person name="Tsai I.J."/>
            <person name="Slot J."/>
            <person name="Sipos G."/>
            <person name="Plett J."/>
            <person name="Nagy L.G."/>
            <person name="Grigoriev I.V."/>
        </authorList>
    </citation>
    <scope>NUCLEOTIDE SEQUENCE</scope>
    <source>
        <strain evidence="4">CCBAS 213</strain>
    </source>
</reference>
<feature type="region of interest" description="Disordered" evidence="1">
    <location>
        <begin position="1"/>
        <end position="35"/>
    </location>
</feature>
<feature type="compositionally biased region" description="Basic and acidic residues" evidence="1">
    <location>
        <begin position="15"/>
        <end position="34"/>
    </location>
</feature>
<keyword evidence="5" id="KW-1185">Reference proteome</keyword>
<evidence type="ECO:0000313" key="5">
    <source>
        <dbReference type="Proteomes" id="UP001175211"/>
    </source>
</evidence>
<name>A0AA39KC44_ARMTA</name>
<dbReference type="EMBL" id="JAUEPS010000022">
    <property type="protein sequence ID" value="KAK0457245.1"/>
    <property type="molecule type" value="Genomic_DNA"/>
</dbReference>
<evidence type="ECO:0000259" key="3">
    <source>
        <dbReference type="PROSITE" id="PS50181"/>
    </source>
</evidence>
<dbReference type="InterPro" id="IPR036047">
    <property type="entry name" value="F-box-like_dom_sf"/>
</dbReference>
<dbReference type="Proteomes" id="UP001175211">
    <property type="component" value="Unassembled WGS sequence"/>
</dbReference>
<dbReference type="GeneID" id="85361128"/>
<organism evidence="4 5">
    <name type="scientific">Armillaria tabescens</name>
    <name type="common">Ringless honey mushroom</name>
    <name type="synonym">Agaricus tabescens</name>
    <dbReference type="NCBI Taxonomy" id="1929756"/>
    <lineage>
        <taxon>Eukaryota</taxon>
        <taxon>Fungi</taxon>
        <taxon>Dikarya</taxon>
        <taxon>Basidiomycota</taxon>
        <taxon>Agaricomycotina</taxon>
        <taxon>Agaricomycetes</taxon>
        <taxon>Agaricomycetidae</taxon>
        <taxon>Agaricales</taxon>
        <taxon>Marasmiineae</taxon>
        <taxon>Physalacriaceae</taxon>
        <taxon>Desarmillaria</taxon>
    </lineage>
</organism>
<evidence type="ECO:0000313" key="4">
    <source>
        <dbReference type="EMBL" id="KAK0457245.1"/>
    </source>
</evidence>
<dbReference type="PROSITE" id="PS50181">
    <property type="entry name" value="FBOX"/>
    <property type="match status" value="1"/>
</dbReference>